<dbReference type="GO" id="GO:0005096">
    <property type="term" value="F:GTPase activator activity"/>
    <property type="evidence" value="ECO:0007669"/>
    <property type="project" value="TreeGrafter"/>
</dbReference>
<dbReference type="SUPFAM" id="SSF47923">
    <property type="entry name" value="Ypt/Rab-GAP domain of gyp1p"/>
    <property type="match status" value="1"/>
</dbReference>
<dbReference type="PROSITE" id="PS50086">
    <property type="entry name" value="TBC_RABGAP"/>
    <property type="match status" value="1"/>
</dbReference>
<dbReference type="InterPro" id="IPR035969">
    <property type="entry name" value="Rab-GAP_TBC_sf"/>
</dbReference>
<protein>
    <submittedName>
        <fullName evidence="4">Uncharacterized protein</fullName>
    </submittedName>
</protein>
<organism evidence="4 5">
    <name type="scientific">Blepharisma stoltei</name>
    <dbReference type="NCBI Taxonomy" id="1481888"/>
    <lineage>
        <taxon>Eukaryota</taxon>
        <taxon>Sar</taxon>
        <taxon>Alveolata</taxon>
        <taxon>Ciliophora</taxon>
        <taxon>Postciliodesmatophora</taxon>
        <taxon>Heterotrichea</taxon>
        <taxon>Heterotrichida</taxon>
        <taxon>Blepharismidae</taxon>
        <taxon>Blepharisma</taxon>
    </lineage>
</organism>
<dbReference type="GO" id="GO:0005509">
    <property type="term" value="F:calcium ion binding"/>
    <property type="evidence" value="ECO:0007669"/>
    <property type="project" value="InterPro"/>
</dbReference>
<dbReference type="Gene3D" id="1.10.472.80">
    <property type="entry name" value="Ypt/Rab-GAP domain of gyp1p, domain 3"/>
    <property type="match status" value="1"/>
</dbReference>
<proteinExistence type="predicted"/>
<dbReference type="SUPFAM" id="SSF47473">
    <property type="entry name" value="EF-hand"/>
    <property type="match status" value="1"/>
</dbReference>
<keyword evidence="5" id="KW-1185">Reference proteome</keyword>
<keyword evidence="1" id="KW-0106">Calcium</keyword>
<evidence type="ECO:0000259" key="3">
    <source>
        <dbReference type="PROSITE" id="PS50222"/>
    </source>
</evidence>
<feature type="domain" description="EF-hand" evidence="3">
    <location>
        <begin position="440"/>
        <end position="475"/>
    </location>
</feature>
<dbReference type="InterPro" id="IPR050302">
    <property type="entry name" value="Rab_GAP_TBC_domain"/>
</dbReference>
<dbReference type="SMART" id="SM00164">
    <property type="entry name" value="TBC"/>
    <property type="match status" value="1"/>
</dbReference>
<dbReference type="InterPro" id="IPR011992">
    <property type="entry name" value="EF-hand-dom_pair"/>
</dbReference>
<dbReference type="PROSITE" id="PS00018">
    <property type="entry name" value="EF_HAND_1"/>
    <property type="match status" value="1"/>
</dbReference>
<reference evidence="4" key="1">
    <citation type="submission" date="2021-09" db="EMBL/GenBank/DDBJ databases">
        <authorList>
            <consortium name="AG Swart"/>
            <person name="Singh M."/>
            <person name="Singh A."/>
            <person name="Seah K."/>
            <person name="Emmerich C."/>
        </authorList>
    </citation>
    <scope>NUCLEOTIDE SEQUENCE</scope>
    <source>
        <strain evidence="4">ATCC30299</strain>
    </source>
</reference>
<gene>
    <name evidence="4" type="ORF">BSTOLATCC_MIC19015</name>
</gene>
<name>A0AAU9J7Q9_9CILI</name>
<evidence type="ECO:0000313" key="4">
    <source>
        <dbReference type="EMBL" id="CAG9317773.1"/>
    </source>
</evidence>
<dbReference type="GO" id="GO:0031267">
    <property type="term" value="F:small GTPase binding"/>
    <property type="evidence" value="ECO:0007669"/>
    <property type="project" value="TreeGrafter"/>
</dbReference>
<dbReference type="PANTHER" id="PTHR47219">
    <property type="entry name" value="RAB GTPASE-ACTIVATING PROTEIN 1-LIKE"/>
    <property type="match status" value="1"/>
</dbReference>
<comment type="caution">
    <text evidence="4">The sequence shown here is derived from an EMBL/GenBank/DDBJ whole genome shotgun (WGS) entry which is preliminary data.</text>
</comment>
<evidence type="ECO:0000259" key="2">
    <source>
        <dbReference type="PROSITE" id="PS50086"/>
    </source>
</evidence>
<dbReference type="PROSITE" id="PS50222">
    <property type="entry name" value="EF_HAND_2"/>
    <property type="match status" value="1"/>
</dbReference>
<dbReference type="EMBL" id="CAJZBQ010000018">
    <property type="protein sequence ID" value="CAG9317773.1"/>
    <property type="molecule type" value="Genomic_DNA"/>
</dbReference>
<dbReference type="Proteomes" id="UP001162131">
    <property type="component" value="Unassembled WGS sequence"/>
</dbReference>
<dbReference type="InterPro" id="IPR011011">
    <property type="entry name" value="Znf_FYVE_PHD"/>
</dbReference>
<dbReference type="Pfam" id="PF00566">
    <property type="entry name" value="RabGAP-TBC"/>
    <property type="match status" value="1"/>
</dbReference>
<accession>A0AAU9J7Q9</accession>
<dbReference type="Gene3D" id="1.10.238.10">
    <property type="entry name" value="EF-hand"/>
    <property type="match status" value="2"/>
</dbReference>
<dbReference type="PRINTS" id="PR00450">
    <property type="entry name" value="RECOVERIN"/>
</dbReference>
<evidence type="ECO:0000256" key="1">
    <source>
        <dbReference type="ARBA" id="ARBA00022837"/>
    </source>
</evidence>
<dbReference type="SUPFAM" id="SSF57903">
    <property type="entry name" value="FYVE/PHD zinc finger"/>
    <property type="match status" value="1"/>
</dbReference>
<feature type="domain" description="Rab-GAP TBC" evidence="2">
    <location>
        <begin position="76"/>
        <end position="279"/>
    </location>
</feature>
<dbReference type="PANTHER" id="PTHR47219:SF20">
    <property type="entry name" value="TBC1 DOMAIN FAMILY MEMBER 2B"/>
    <property type="match status" value="1"/>
</dbReference>
<dbReference type="InterPro" id="IPR018247">
    <property type="entry name" value="EF_Hand_1_Ca_BS"/>
</dbReference>
<dbReference type="Gene3D" id="1.10.8.270">
    <property type="entry name" value="putative rabgap domain of human tbc1 domain family member 14 like domains"/>
    <property type="match status" value="1"/>
</dbReference>
<dbReference type="InterPro" id="IPR002048">
    <property type="entry name" value="EF_hand_dom"/>
</dbReference>
<dbReference type="InterPro" id="IPR000195">
    <property type="entry name" value="Rab-GAP-TBC_dom"/>
</dbReference>
<sequence length="608" mass="69498">MEVIEEEKGKCFNCQSENDNQIACKICKEWFCHQCASNKALLYSCEEGKGEYEVCTGCHSLIVSLEDFIEREGIKWCQMTKRGESWMKSSGAWSFMENQPGDINTYLILPLSTDDEEIITKDVTTGRSDPEVFNWEIHELLLRIIGGTYREDIYKVLKAYTSRNPQVGYCQGMNYICMWLLVFLDHNSAFWMLSYLIEKWLLPDFYNGAKRGNSLNGFFIESTVIAGLLDHLIPGMKSSCLTSHEFSDFFSMQPLIQMFVNTVDLESLVFLWDRLASEGSIALIRGVVSIVSIFERNVKKGEHPLKILQQMAGQRIAPQLSLIYDDLMKEITEVRVRRLRGGARDYRAKQWQKSERILEKKLENCSNFSKEEIDILKSEFTKMIEQKRKEPKEKPNVNIRRRGTVFLPDSIQQEVEKYGGGDIGLAKPEFVRLVQNLVPGLAESAESLFDQFDEDRSGYLDFREFTICISVLSKGTFSDKLKLCFDSYDSNHTGILHELELNLLTQNLLSPYIEALGECYDPLLKQKAEQIYTQMKALISSTNGSVVFSEFYNKVIADPVLYACLSDHVGAKEQDLNHVTSAISRSTFISPLDEEKFGKSSCNSCSLM</sequence>
<evidence type="ECO:0000313" key="5">
    <source>
        <dbReference type="Proteomes" id="UP001162131"/>
    </source>
</evidence>
<dbReference type="AlphaFoldDB" id="A0AAU9J7Q9"/>